<dbReference type="STRING" id="1618392.UW41_C0011G0002"/>
<feature type="region of interest" description="Disordered" evidence="1">
    <location>
        <begin position="61"/>
        <end position="81"/>
    </location>
</feature>
<evidence type="ECO:0000313" key="3">
    <source>
        <dbReference type="Proteomes" id="UP000034172"/>
    </source>
</evidence>
<evidence type="ECO:0000256" key="1">
    <source>
        <dbReference type="SAM" id="MobiDB-lite"/>
    </source>
</evidence>
<gene>
    <name evidence="2" type="ORF">UW41_C0011G0002</name>
</gene>
<dbReference type="AlphaFoldDB" id="A0A0G1HQD5"/>
<evidence type="ECO:0000313" key="2">
    <source>
        <dbReference type="EMBL" id="KKT49120.1"/>
    </source>
</evidence>
<organism evidence="2 3">
    <name type="scientific">Candidatus Collierbacteria bacterium GW2011_GWC2_44_18</name>
    <dbReference type="NCBI Taxonomy" id="1618392"/>
    <lineage>
        <taxon>Bacteria</taxon>
        <taxon>Candidatus Collieribacteriota</taxon>
    </lineage>
</organism>
<reference evidence="2 3" key="1">
    <citation type="journal article" date="2015" name="Nature">
        <title>rRNA introns, odd ribosomes, and small enigmatic genomes across a large radiation of phyla.</title>
        <authorList>
            <person name="Brown C.T."/>
            <person name="Hug L.A."/>
            <person name="Thomas B.C."/>
            <person name="Sharon I."/>
            <person name="Castelle C.J."/>
            <person name="Singh A."/>
            <person name="Wilkins M.J."/>
            <person name="Williams K.H."/>
            <person name="Banfield J.F."/>
        </authorList>
    </citation>
    <scope>NUCLEOTIDE SEQUENCE [LARGE SCALE GENOMIC DNA]</scope>
</reference>
<proteinExistence type="predicted"/>
<feature type="compositionally biased region" description="Low complexity" evidence="1">
    <location>
        <begin position="65"/>
        <end position="76"/>
    </location>
</feature>
<dbReference type="EMBL" id="LCIE01000011">
    <property type="protein sequence ID" value="KKT49120.1"/>
    <property type="molecule type" value="Genomic_DNA"/>
</dbReference>
<name>A0A0G1HQD5_9BACT</name>
<sequence>MAFVPVQGRSLDIWILAFIRSIYSPTQYVWKKSKEVSKDMALSTGPIVGTQAVSNARIELSTGATSSSPQPTSVVSEPITSNSEPLTPLVSITPAIVTPNTPLPETPFTVSDNTPASPAIPITTISTQIPITNNQELVTPQAAQLPIPFTPTTPNTLVGLTLTPEGNILEAVLVEIQKNGLTSRATKSNKLGQFMFARPLENGLYQILAEKEGFTFSPYSLDLSGTIIRPLKIQAI</sequence>
<accession>A0A0G1HQD5</accession>
<protein>
    <submittedName>
        <fullName evidence="2">Uncharacterized protein</fullName>
    </submittedName>
</protein>
<comment type="caution">
    <text evidence="2">The sequence shown here is derived from an EMBL/GenBank/DDBJ whole genome shotgun (WGS) entry which is preliminary data.</text>
</comment>
<dbReference type="Proteomes" id="UP000034172">
    <property type="component" value="Unassembled WGS sequence"/>
</dbReference>